<keyword evidence="6" id="KW-0654">Proteoglycan</keyword>
<evidence type="ECO:0000256" key="6">
    <source>
        <dbReference type="ARBA" id="ARBA00022974"/>
    </source>
</evidence>
<evidence type="ECO:0000256" key="2">
    <source>
        <dbReference type="ARBA" id="ARBA00007843"/>
    </source>
</evidence>
<keyword evidence="7" id="KW-0472">Membrane</keyword>
<dbReference type="Proteomes" id="UP001497457">
    <property type="component" value="Chromosome 35b"/>
</dbReference>
<dbReference type="AlphaFoldDB" id="A0ABC9E197"/>
<dbReference type="GO" id="GO:0098552">
    <property type="term" value="C:side of membrane"/>
    <property type="evidence" value="ECO:0007669"/>
    <property type="project" value="UniProtKB-KW"/>
</dbReference>
<reference evidence="15" key="1">
    <citation type="submission" date="2024-06" db="EMBL/GenBank/DDBJ databases">
        <authorList>
            <person name="Ryan C."/>
        </authorList>
    </citation>
    <scope>NUCLEOTIDE SEQUENCE [LARGE SCALE GENOMIC DNA]</scope>
</reference>
<dbReference type="SUPFAM" id="SSF82153">
    <property type="entry name" value="FAS1 domain"/>
    <property type="match status" value="1"/>
</dbReference>
<dbReference type="InterPro" id="IPR033254">
    <property type="entry name" value="Plant_FLA"/>
</dbReference>
<feature type="compositionally biased region" description="Pro residues" evidence="11">
    <location>
        <begin position="200"/>
        <end position="211"/>
    </location>
</feature>
<evidence type="ECO:0000313" key="15">
    <source>
        <dbReference type="Proteomes" id="UP001497457"/>
    </source>
</evidence>
<keyword evidence="5 12" id="KW-0732">Signal</keyword>
<keyword evidence="15" id="KW-1185">Reference proteome</keyword>
<name>A0ABC9E197_9POAL</name>
<keyword evidence="9" id="KW-0449">Lipoprotein</keyword>
<dbReference type="PANTHER" id="PTHR32382">
    <property type="entry name" value="FASCICLIN-LIKE ARABINOGALACTAN PROTEIN"/>
    <property type="match status" value="1"/>
</dbReference>
<feature type="domain" description="FAS1" evidence="13">
    <location>
        <begin position="34"/>
        <end position="171"/>
    </location>
</feature>
<feature type="signal peptide" evidence="12">
    <location>
        <begin position="1"/>
        <end position="21"/>
    </location>
</feature>
<evidence type="ECO:0000256" key="4">
    <source>
        <dbReference type="ARBA" id="ARBA00022622"/>
    </source>
</evidence>
<dbReference type="PANTHER" id="PTHR32382:SF6">
    <property type="entry name" value="FASCICLIN-LIKE ARABINOGALACTAN PROTEIN 14"/>
    <property type="match status" value="1"/>
</dbReference>
<evidence type="ECO:0000259" key="13">
    <source>
        <dbReference type="PROSITE" id="PS50213"/>
    </source>
</evidence>
<evidence type="ECO:0000313" key="14">
    <source>
        <dbReference type="EMBL" id="CAL5049065.1"/>
    </source>
</evidence>
<dbReference type="PROSITE" id="PS50213">
    <property type="entry name" value="FAS1"/>
    <property type="match status" value="1"/>
</dbReference>
<dbReference type="Pfam" id="PF02469">
    <property type="entry name" value="Fasciclin"/>
    <property type="match status" value="1"/>
</dbReference>
<gene>
    <name evidence="14" type="ORF">URODEC1_LOCUS90800</name>
</gene>
<feature type="compositionally biased region" description="Pro residues" evidence="11">
    <location>
        <begin position="221"/>
        <end position="233"/>
    </location>
</feature>
<evidence type="ECO:0000256" key="9">
    <source>
        <dbReference type="ARBA" id="ARBA00023288"/>
    </source>
</evidence>
<feature type="region of interest" description="Disordered" evidence="11">
    <location>
        <begin position="196"/>
        <end position="253"/>
    </location>
</feature>
<accession>A0ABC9E197</accession>
<feature type="chain" id="PRO_5044787599" description="FAS1 domain-containing protein" evidence="12">
    <location>
        <begin position="22"/>
        <end position="280"/>
    </location>
</feature>
<feature type="compositionally biased region" description="Low complexity" evidence="11">
    <location>
        <begin position="234"/>
        <end position="253"/>
    </location>
</feature>
<dbReference type="GO" id="GO:0005886">
    <property type="term" value="C:plasma membrane"/>
    <property type="evidence" value="ECO:0007669"/>
    <property type="project" value="UniProtKB-SubCell"/>
</dbReference>
<dbReference type="Gene3D" id="2.30.180.10">
    <property type="entry name" value="FAS1 domain"/>
    <property type="match status" value="1"/>
</dbReference>
<reference evidence="14 15" key="2">
    <citation type="submission" date="2024-10" db="EMBL/GenBank/DDBJ databases">
        <authorList>
            <person name="Ryan C."/>
        </authorList>
    </citation>
    <scope>NUCLEOTIDE SEQUENCE [LARGE SCALE GENOMIC DNA]</scope>
</reference>
<dbReference type="InterPro" id="IPR000782">
    <property type="entry name" value="FAS1_domain"/>
</dbReference>
<organism evidence="14 15">
    <name type="scientific">Urochloa decumbens</name>
    <dbReference type="NCBI Taxonomy" id="240449"/>
    <lineage>
        <taxon>Eukaryota</taxon>
        <taxon>Viridiplantae</taxon>
        <taxon>Streptophyta</taxon>
        <taxon>Embryophyta</taxon>
        <taxon>Tracheophyta</taxon>
        <taxon>Spermatophyta</taxon>
        <taxon>Magnoliopsida</taxon>
        <taxon>Liliopsida</taxon>
        <taxon>Poales</taxon>
        <taxon>Poaceae</taxon>
        <taxon>PACMAD clade</taxon>
        <taxon>Panicoideae</taxon>
        <taxon>Panicodae</taxon>
        <taxon>Paniceae</taxon>
        <taxon>Melinidinae</taxon>
        <taxon>Urochloa</taxon>
    </lineage>
</organism>
<evidence type="ECO:0000256" key="8">
    <source>
        <dbReference type="ARBA" id="ARBA00023180"/>
    </source>
</evidence>
<comment type="similarity">
    <text evidence="2">Belongs to the fasciclin-like AGP family.</text>
</comment>
<comment type="subcellular location">
    <subcellularLocation>
        <location evidence="1">Cell membrane</location>
        <topology evidence="1">Lipid-anchor</topology>
        <topology evidence="1">GPI-anchor</topology>
    </subcellularLocation>
</comment>
<sequence length="280" mass="29115">MAPNLSFLAFLFLAVLPAAAAAPPPPPSSSGNAGFNVTEILARYPEFKLFNLLLSKTRVAREINSRSSITVLVPDNSAVDWLLRRSARLARSSLFELMSVHVILDYIDGAKLAALPRGGGGGNPSTVLTTLFQTTGTARNRTGFLNVTAAPRGCAVVFISAAPGSLVSATFKRAVTARPYNISVLQISNFVVPPGIVTRPRPPAPSPPAPPRMRQMAVAPSPGPTAPPLPPAALPTSEGDAGEGPDAAEAPAPSRGHVAKVMSRWIIGAAVALAFMLGFL</sequence>
<comment type="function">
    <text evidence="10">May be a cell surface adhesion protein.</text>
</comment>
<proteinExistence type="inferred from homology"/>
<dbReference type="FunFam" id="2.30.180.10:FF:000015">
    <property type="entry name" value="Fasciclin-like arabinogalactan protein 3"/>
    <property type="match status" value="1"/>
</dbReference>
<keyword evidence="3" id="KW-1003">Cell membrane</keyword>
<protein>
    <recommendedName>
        <fullName evidence="13">FAS1 domain-containing protein</fullName>
    </recommendedName>
</protein>
<dbReference type="EMBL" id="OZ075145">
    <property type="protein sequence ID" value="CAL5049065.1"/>
    <property type="molecule type" value="Genomic_DNA"/>
</dbReference>
<keyword evidence="4" id="KW-0336">GPI-anchor</keyword>
<evidence type="ECO:0000256" key="12">
    <source>
        <dbReference type="SAM" id="SignalP"/>
    </source>
</evidence>
<dbReference type="InterPro" id="IPR036378">
    <property type="entry name" value="FAS1_dom_sf"/>
</dbReference>
<evidence type="ECO:0000256" key="7">
    <source>
        <dbReference type="ARBA" id="ARBA00023136"/>
    </source>
</evidence>
<evidence type="ECO:0000256" key="1">
    <source>
        <dbReference type="ARBA" id="ARBA00004609"/>
    </source>
</evidence>
<evidence type="ECO:0000256" key="10">
    <source>
        <dbReference type="ARBA" id="ARBA00024686"/>
    </source>
</evidence>
<evidence type="ECO:0000256" key="11">
    <source>
        <dbReference type="SAM" id="MobiDB-lite"/>
    </source>
</evidence>
<evidence type="ECO:0000256" key="3">
    <source>
        <dbReference type="ARBA" id="ARBA00022475"/>
    </source>
</evidence>
<evidence type="ECO:0000256" key="5">
    <source>
        <dbReference type="ARBA" id="ARBA00022729"/>
    </source>
</evidence>
<keyword evidence="8" id="KW-0325">Glycoprotein</keyword>